<dbReference type="VEuPathDB" id="FungiDB:LCOR_06074.1"/>
<dbReference type="AlphaFoldDB" id="A0A068S0T2"/>
<organism evidence="1 2">
    <name type="scientific">Lichtheimia corymbifera JMRC:FSU:9682</name>
    <dbReference type="NCBI Taxonomy" id="1263082"/>
    <lineage>
        <taxon>Eukaryota</taxon>
        <taxon>Fungi</taxon>
        <taxon>Fungi incertae sedis</taxon>
        <taxon>Mucoromycota</taxon>
        <taxon>Mucoromycotina</taxon>
        <taxon>Mucoromycetes</taxon>
        <taxon>Mucorales</taxon>
        <taxon>Lichtheimiaceae</taxon>
        <taxon>Lichtheimia</taxon>
    </lineage>
</organism>
<name>A0A068S0T2_9FUNG</name>
<comment type="caution">
    <text evidence="1">The sequence shown here is derived from an EMBL/GenBank/DDBJ whole genome shotgun (WGS) entry which is preliminary data.</text>
</comment>
<dbReference type="EMBL" id="CBTN010000025">
    <property type="protein sequence ID" value="CDH54861.1"/>
    <property type="molecule type" value="Genomic_DNA"/>
</dbReference>
<gene>
    <name evidence="1" type="ORF">LCOR_06074.1</name>
</gene>
<evidence type="ECO:0000313" key="1">
    <source>
        <dbReference type="EMBL" id="CDH54861.1"/>
    </source>
</evidence>
<proteinExistence type="predicted"/>
<sequence>MLVLWQLSWSTITPNVRMEGQCQRRFCSRTLTSSVVMVTSNLYPVTDHVIAYQRQRMKDAWTLGDGILRNCRHHGIDVRTRRYGYIGWYLTSMPCGL</sequence>
<protein>
    <submittedName>
        <fullName evidence="1">Uncharacterized protein</fullName>
    </submittedName>
</protein>
<evidence type="ECO:0000313" key="2">
    <source>
        <dbReference type="Proteomes" id="UP000027586"/>
    </source>
</evidence>
<reference evidence="1" key="1">
    <citation type="submission" date="2013-08" db="EMBL/GenBank/DDBJ databases">
        <title>Gene expansion shapes genome architecture in the human pathogen Lichtheimia corymbifera: an evolutionary genomics analysis in the ancient terrestrial Mucorales (Mucoromycotina).</title>
        <authorList>
            <person name="Schwartze V.U."/>
            <person name="Winter S."/>
            <person name="Shelest E."/>
            <person name="Marcet-Houben M."/>
            <person name="Horn F."/>
            <person name="Wehner S."/>
            <person name="Hoffmann K."/>
            <person name="Riege K."/>
            <person name="Sammeth M."/>
            <person name="Nowrousian M."/>
            <person name="Valiante V."/>
            <person name="Linde J."/>
            <person name="Jacobsen I.D."/>
            <person name="Marz M."/>
            <person name="Brakhage A.A."/>
            <person name="Gabaldon T."/>
            <person name="Bocker S."/>
            <person name="Voigt K."/>
        </authorList>
    </citation>
    <scope>NUCLEOTIDE SEQUENCE [LARGE SCALE GENOMIC DNA]</scope>
    <source>
        <strain evidence="1">FSU 9682</strain>
    </source>
</reference>
<dbReference type="Proteomes" id="UP000027586">
    <property type="component" value="Unassembled WGS sequence"/>
</dbReference>
<keyword evidence="2" id="KW-1185">Reference proteome</keyword>
<accession>A0A068S0T2</accession>